<organism evidence="2 3">
    <name type="scientific">Mucor saturninus</name>
    <dbReference type="NCBI Taxonomy" id="64648"/>
    <lineage>
        <taxon>Eukaryota</taxon>
        <taxon>Fungi</taxon>
        <taxon>Fungi incertae sedis</taxon>
        <taxon>Mucoromycota</taxon>
        <taxon>Mucoromycotina</taxon>
        <taxon>Mucoromycetes</taxon>
        <taxon>Mucorales</taxon>
        <taxon>Mucorineae</taxon>
        <taxon>Mucoraceae</taxon>
        <taxon>Mucor</taxon>
    </lineage>
</organism>
<keyword evidence="3" id="KW-1185">Reference proteome</keyword>
<evidence type="ECO:0000313" key="2">
    <source>
        <dbReference type="EMBL" id="KAG2204569.1"/>
    </source>
</evidence>
<dbReference type="OrthoDB" id="2414723at2759"/>
<evidence type="ECO:0000256" key="1">
    <source>
        <dbReference type="SAM" id="MobiDB-lite"/>
    </source>
</evidence>
<feature type="region of interest" description="Disordered" evidence="1">
    <location>
        <begin position="203"/>
        <end position="222"/>
    </location>
</feature>
<protein>
    <recommendedName>
        <fullName evidence="4">MIT domain-containing protein</fullName>
    </recommendedName>
</protein>
<feature type="compositionally biased region" description="Low complexity" evidence="1">
    <location>
        <begin position="205"/>
        <end position="216"/>
    </location>
</feature>
<feature type="region of interest" description="Disordered" evidence="1">
    <location>
        <begin position="54"/>
        <end position="95"/>
    </location>
</feature>
<reference evidence="2" key="1">
    <citation type="submission" date="2020-12" db="EMBL/GenBank/DDBJ databases">
        <title>Metabolic potential, ecology and presence of endohyphal bacteria is reflected in genomic diversity of Mucoromycotina.</title>
        <authorList>
            <person name="Muszewska A."/>
            <person name="Okrasinska A."/>
            <person name="Steczkiewicz K."/>
            <person name="Drgas O."/>
            <person name="Orlowska M."/>
            <person name="Perlinska-Lenart U."/>
            <person name="Aleksandrzak-Piekarczyk T."/>
            <person name="Szatraj K."/>
            <person name="Zielenkiewicz U."/>
            <person name="Pilsyk S."/>
            <person name="Malc E."/>
            <person name="Mieczkowski P."/>
            <person name="Kruszewska J.S."/>
            <person name="Biernat P."/>
            <person name="Pawlowska J."/>
        </authorList>
    </citation>
    <scope>NUCLEOTIDE SEQUENCE</scope>
    <source>
        <strain evidence="2">WA0000017839</strain>
    </source>
</reference>
<dbReference type="Proteomes" id="UP000603453">
    <property type="component" value="Unassembled WGS sequence"/>
</dbReference>
<dbReference type="Gene3D" id="1.20.58.80">
    <property type="entry name" value="Phosphotransferase system, lactose/cellobiose-type IIA subunit"/>
    <property type="match status" value="1"/>
</dbReference>
<evidence type="ECO:0000313" key="3">
    <source>
        <dbReference type="Proteomes" id="UP000603453"/>
    </source>
</evidence>
<sequence>MSSFVSSILHSSANKIESVSFGSKKNKSKQQQQQQGDVLGSRLAMHASTPTLSNNTYYYHHPQRSHSTEYVPAAPPPYDTQLNLHHSSPVPSPSTSWTSEMSAFAEKIKDDVASSFKSTSSNKKSASSSAIDRHSISQGMKLVSIAADEYEQGNESVALGIYLTGIDKILMALPNKTDMNTKMAIREKLLDVEERVGIINLATTQKKQQQQQQNNQPEDYSGKNIMTNTFLLSRIASTISTISTKAYQSTLIETNNENTPTVVLTSMPNVPMDTGDAMTKFKRFGQYVIQTTVTCAVLIKRSPLPDILSFLFGYLFQLMIWVDSEYHIMQKAQATSIKCLKFGLQANEQYRLHEFISEGLYMIFAAGLKATVAFNETPAYDVKQQPAAVMNVAPERVDPPKTCLPTVSEKAKSSPWVWSPW</sequence>
<evidence type="ECO:0008006" key="4">
    <source>
        <dbReference type="Google" id="ProtNLM"/>
    </source>
</evidence>
<gene>
    <name evidence="2" type="ORF">INT47_012628</name>
</gene>
<name>A0A8H7R4U5_9FUNG</name>
<proteinExistence type="predicted"/>
<dbReference type="AlphaFoldDB" id="A0A8H7R4U5"/>
<dbReference type="EMBL" id="JAEPRD010000043">
    <property type="protein sequence ID" value="KAG2204569.1"/>
    <property type="molecule type" value="Genomic_DNA"/>
</dbReference>
<comment type="caution">
    <text evidence="2">The sequence shown here is derived from an EMBL/GenBank/DDBJ whole genome shotgun (WGS) entry which is preliminary data.</text>
</comment>
<accession>A0A8H7R4U5</accession>
<feature type="region of interest" description="Disordered" evidence="1">
    <location>
        <begin position="19"/>
        <end position="38"/>
    </location>
</feature>
<dbReference type="InterPro" id="IPR036181">
    <property type="entry name" value="MIT_dom_sf"/>
</dbReference>
<dbReference type="SUPFAM" id="SSF116846">
    <property type="entry name" value="MIT domain"/>
    <property type="match status" value="1"/>
</dbReference>